<evidence type="ECO:0000313" key="3">
    <source>
        <dbReference type="Proteomes" id="UP001153555"/>
    </source>
</evidence>
<name>A0A9N7N6P0_STRHE</name>
<organism evidence="2 3">
    <name type="scientific">Striga hermonthica</name>
    <name type="common">Purple witchweed</name>
    <name type="synonym">Buchnera hermonthica</name>
    <dbReference type="NCBI Taxonomy" id="68872"/>
    <lineage>
        <taxon>Eukaryota</taxon>
        <taxon>Viridiplantae</taxon>
        <taxon>Streptophyta</taxon>
        <taxon>Embryophyta</taxon>
        <taxon>Tracheophyta</taxon>
        <taxon>Spermatophyta</taxon>
        <taxon>Magnoliopsida</taxon>
        <taxon>eudicotyledons</taxon>
        <taxon>Gunneridae</taxon>
        <taxon>Pentapetalae</taxon>
        <taxon>asterids</taxon>
        <taxon>lamiids</taxon>
        <taxon>Lamiales</taxon>
        <taxon>Orobanchaceae</taxon>
        <taxon>Buchnereae</taxon>
        <taxon>Striga</taxon>
    </lineage>
</organism>
<dbReference type="EMBL" id="CACSLK010024540">
    <property type="protein sequence ID" value="CAA0823217.1"/>
    <property type="molecule type" value="Genomic_DNA"/>
</dbReference>
<evidence type="ECO:0000256" key="1">
    <source>
        <dbReference type="SAM" id="MobiDB-lite"/>
    </source>
</evidence>
<feature type="region of interest" description="Disordered" evidence="1">
    <location>
        <begin position="63"/>
        <end position="95"/>
    </location>
</feature>
<proteinExistence type="predicted"/>
<dbReference type="Proteomes" id="UP001153555">
    <property type="component" value="Unassembled WGS sequence"/>
</dbReference>
<dbReference type="AlphaFoldDB" id="A0A9N7N6P0"/>
<sequence>MYMAVSSACTIIPPPAARQRQLPTAPLSVLAPYSNLQFAYFVNPNQRRRRRLLHLNRFNTSSAPVSTLGTTDEHDSPQTSTAVGEGSGGGSGWPEFAEKVSGEWDGFGADFTVDGKPVHLPESVVPEAFREWEVEVFDWQTQCPTLAQPHHINAGDEPPSFFYKTIKLLPTVGCEADAATTHSISEKHISSASTFAYHRPTGSYVALWSPLSGNSPAAELEHCLIDPGDRESRVRVVQAFGLGQDGSIELRGLSLFVEQWYGPFRNGDQLGGCAIRDSAFAATRPLDSSRVSGLVWEGLTSVADFRALHNKTMIKELGEECVNETIRDESDLILLPKQLWCSVKKAESGTTCCEVGWLLDQGRAITSKCTFLNAQLKEIALAVETATVK</sequence>
<keyword evidence="3" id="KW-1185">Reference proteome</keyword>
<dbReference type="OrthoDB" id="1883156at2759"/>
<reference evidence="2" key="1">
    <citation type="submission" date="2019-12" db="EMBL/GenBank/DDBJ databases">
        <authorList>
            <person name="Scholes J."/>
        </authorList>
    </citation>
    <scope>NUCLEOTIDE SEQUENCE</scope>
</reference>
<gene>
    <name evidence="2" type="ORF">SHERM_20384</name>
</gene>
<accession>A0A9N7N6P0</accession>
<comment type="caution">
    <text evidence="2">The sequence shown here is derived from an EMBL/GenBank/DDBJ whole genome shotgun (WGS) entry which is preliminary data.</text>
</comment>
<evidence type="ECO:0000313" key="2">
    <source>
        <dbReference type="EMBL" id="CAA0823217.1"/>
    </source>
</evidence>
<protein>
    <submittedName>
        <fullName evidence="2">Uncharacterized protein</fullName>
    </submittedName>
</protein>